<dbReference type="GO" id="GO:0005524">
    <property type="term" value="F:ATP binding"/>
    <property type="evidence" value="ECO:0007669"/>
    <property type="project" value="UniProtKB-KW"/>
</dbReference>
<dbReference type="InterPro" id="IPR027417">
    <property type="entry name" value="P-loop_NTPase"/>
</dbReference>
<organism evidence="11 12">
    <name type="scientific">Triparma columacea</name>
    <dbReference type="NCBI Taxonomy" id="722753"/>
    <lineage>
        <taxon>Eukaryota</taxon>
        <taxon>Sar</taxon>
        <taxon>Stramenopiles</taxon>
        <taxon>Ochrophyta</taxon>
        <taxon>Bolidophyceae</taxon>
        <taxon>Parmales</taxon>
        <taxon>Triparmaceae</taxon>
        <taxon>Triparma</taxon>
    </lineage>
</organism>
<dbReference type="InterPro" id="IPR003593">
    <property type="entry name" value="AAA+_ATPase"/>
</dbReference>
<dbReference type="GO" id="GO:0016787">
    <property type="term" value="F:hydrolase activity"/>
    <property type="evidence" value="ECO:0007669"/>
    <property type="project" value="UniProtKB-KW"/>
</dbReference>
<feature type="domain" description="HRDC" evidence="10">
    <location>
        <begin position="1"/>
        <end position="77"/>
    </location>
</feature>
<evidence type="ECO:0000256" key="9">
    <source>
        <dbReference type="RuleBase" id="RU363044"/>
    </source>
</evidence>
<dbReference type="InterPro" id="IPR010997">
    <property type="entry name" value="HRDC-like_sf"/>
</dbReference>
<evidence type="ECO:0000256" key="5">
    <source>
        <dbReference type="ARBA" id="ARBA00022840"/>
    </source>
</evidence>
<evidence type="ECO:0000259" key="10">
    <source>
        <dbReference type="PROSITE" id="PS50967"/>
    </source>
</evidence>
<keyword evidence="1 9" id="KW-0547">Nucleotide-binding</keyword>
<keyword evidence="7 9" id="KW-0234">DNA repair</keyword>
<evidence type="ECO:0000256" key="2">
    <source>
        <dbReference type="ARBA" id="ARBA00022763"/>
    </source>
</evidence>
<dbReference type="GO" id="GO:0006281">
    <property type="term" value="P:DNA repair"/>
    <property type="evidence" value="ECO:0007669"/>
    <property type="project" value="UniProtKB-KW"/>
</dbReference>
<name>A0A9W7L960_9STRA</name>
<dbReference type="CDD" id="cd18809">
    <property type="entry name" value="SF1_C_RecD"/>
    <property type="match status" value="1"/>
</dbReference>
<keyword evidence="5 9" id="KW-0067">ATP-binding</keyword>
<dbReference type="PROSITE" id="PS50967">
    <property type="entry name" value="HRDC"/>
    <property type="match status" value="1"/>
</dbReference>
<evidence type="ECO:0000256" key="4">
    <source>
        <dbReference type="ARBA" id="ARBA00022806"/>
    </source>
</evidence>
<sequence length="623" mass="66004">MTVYDDLKAYRALTAKAKSQPAFCIFSNKVLDAIVAACPQNKEELMAVKGMGPMKFDQYGAGILACTVGSSGGGGGGAASARAPAASVPSTASPFSASSSTFRTLFSEDTAVSFTIATSSKSSKVADEINAQAQRAGPDSPLKKGAAAETPSTSLITAPTLNAEQLAAGSLAVDNGDNLFITGAAGTGKSFLLRRIISSLKLKFSEDAVAICAPTGIAATNVSGVTIHSWSGVGLAKGPVEDVIAKVMKSSQACERWRACKVLVIDEVSMLDNLLFEKLDAVGRHVRATPHAAFGGIQLVLTGDFFQLPPINIGRFGKKFTFQSNVWGACNMQVVLLKTVVRQEGDQTFIRLLNEFRLGITTPASLAALAQCNTAKKPFLNDGVIPTRLYCTNAKVDDENRQRLESLPGNAIVLEAGDTFRGTEGGDRKKLLELVGKKAPSSLTLKVGAQVVLTVNRPTLGLVNGSRGVVVGLVQKLKIHEGDKEAYGVAAGEYDLPLIQFDNGQVYPVKPSVFYQRWQEGSVNRTQVPLKLAWALTVHKSQGMTLSAVTLLLSDAFEFGQAYVALSRCTSLAGLWMSGPDITPKAIKAHPDVIDFYAKLEEEARKRVGGDLAKGGEGKKLAW</sequence>
<dbReference type="InterPro" id="IPR051055">
    <property type="entry name" value="PIF1_helicase"/>
</dbReference>
<dbReference type="PANTHER" id="PTHR47642:SF5">
    <property type="entry name" value="ATP-DEPENDENT DNA HELICASE"/>
    <property type="match status" value="1"/>
</dbReference>
<evidence type="ECO:0000256" key="8">
    <source>
        <dbReference type="ARBA" id="ARBA00023235"/>
    </source>
</evidence>
<comment type="catalytic activity">
    <reaction evidence="9">
        <text>ATP + H2O = ADP + phosphate + H(+)</text>
        <dbReference type="Rhea" id="RHEA:13065"/>
        <dbReference type="ChEBI" id="CHEBI:15377"/>
        <dbReference type="ChEBI" id="CHEBI:15378"/>
        <dbReference type="ChEBI" id="CHEBI:30616"/>
        <dbReference type="ChEBI" id="CHEBI:43474"/>
        <dbReference type="ChEBI" id="CHEBI:456216"/>
        <dbReference type="EC" id="5.6.2.3"/>
    </reaction>
</comment>
<keyword evidence="6" id="KW-0238">DNA-binding</keyword>
<comment type="cofactor">
    <cofactor evidence="9">
        <name>Mg(2+)</name>
        <dbReference type="ChEBI" id="CHEBI:18420"/>
    </cofactor>
</comment>
<dbReference type="SMART" id="SM00382">
    <property type="entry name" value="AAA"/>
    <property type="match status" value="1"/>
</dbReference>
<evidence type="ECO:0000256" key="6">
    <source>
        <dbReference type="ARBA" id="ARBA00023125"/>
    </source>
</evidence>
<dbReference type="Proteomes" id="UP001165065">
    <property type="component" value="Unassembled WGS sequence"/>
</dbReference>
<comment type="caution">
    <text evidence="11">The sequence shown here is derived from an EMBL/GenBank/DDBJ whole genome shotgun (WGS) entry which is preliminary data.</text>
</comment>
<comment type="similarity">
    <text evidence="9">Belongs to the helicase family.</text>
</comment>
<dbReference type="SUPFAM" id="SSF47819">
    <property type="entry name" value="HRDC-like"/>
    <property type="match status" value="1"/>
</dbReference>
<dbReference type="Gene3D" id="3.40.50.300">
    <property type="entry name" value="P-loop containing nucleotide triphosphate hydrolases"/>
    <property type="match status" value="2"/>
</dbReference>
<dbReference type="AlphaFoldDB" id="A0A9W7L960"/>
<keyword evidence="8" id="KW-0413">Isomerase</keyword>
<dbReference type="GO" id="GO:0003676">
    <property type="term" value="F:nucleic acid binding"/>
    <property type="evidence" value="ECO:0007669"/>
    <property type="project" value="InterPro"/>
</dbReference>
<evidence type="ECO:0000256" key="7">
    <source>
        <dbReference type="ARBA" id="ARBA00023204"/>
    </source>
</evidence>
<accession>A0A9W7L960</accession>
<dbReference type="GO" id="GO:0043139">
    <property type="term" value="F:5'-3' DNA helicase activity"/>
    <property type="evidence" value="ECO:0007669"/>
    <property type="project" value="UniProtKB-EC"/>
</dbReference>
<proteinExistence type="inferred from homology"/>
<dbReference type="GO" id="GO:0000723">
    <property type="term" value="P:telomere maintenance"/>
    <property type="evidence" value="ECO:0007669"/>
    <property type="project" value="InterPro"/>
</dbReference>
<dbReference type="PANTHER" id="PTHR47642">
    <property type="entry name" value="ATP-DEPENDENT DNA HELICASE"/>
    <property type="match status" value="1"/>
</dbReference>
<evidence type="ECO:0000256" key="1">
    <source>
        <dbReference type="ARBA" id="ARBA00022741"/>
    </source>
</evidence>
<keyword evidence="2 9" id="KW-0227">DNA damage</keyword>
<dbReference type="InterPro" id="IPR010285">
    <property type="entry name" value="DNA_helicase_pif1-like_DEAD"/>
</dbReference>
<dbReference type="Gene3D" id="1.10.150.80">
    <property type="entry name" value="HRDC domain"/>
    <property type="match status" value="1"/>
</dbReference>
<evidence type="ECO:0000313" key="12">
    <source>
        <dbReference type="Proteomes" id="UP001165065"/>
    </source>
</evidence>
<dbReference type="OrthoDB" id="204514at2759"/>
<evidence type="ECO:0000256" key="3">
    <source>
        <dbReference type="ARBA" id="ARBA00022801"/>
    </source>
</evidence>
<dbReference type="Pfam" id="PF00570">
    <property type="entry name" value="HRDC"/>
    <property type="match status" value="1"/>
</dbReference>
<dbReference type="InterPro" id="IPR049163">
    <property type="entry name" value="Pif1-like_2B_dom"/>
</dbReference>
<evidence type="ECO:0000313" key="11">
    <source>
        <dbReference type="EMBL" id="GMI41688.1"/>
    </source>
</evidence>
<dbReference type="GO" id="GO:0006310">
    <property type="term" value="P:DNA recombination"/>
    <property type="evidence" value="ECO:0007669"/>
    <property type="project" value="UniProtKB-KW"/>
</dbReference>
<keyword evidence="12" id="KW-1185">Reference proteome</keyword>
<dbReference type="EMBL" id="BRYA01001321">
    <property type="protein sequence ID" value="GMI41688.1"/>
    <property type="molecule type" value="Genomic_DNA"/>
</dbReference>
<reference evidence="12" key="1">
    <citation type="journal article" date="2023" name="Commun. Biol.">
        <title>Genome analysis of Parmales, the sister group of diatoms, reveals the evolutionary specialization of diatoms from phago-mixotrophs to photoautotrophs.</title>
        <authorList>
            <person name="Ban H."/>
            <person name="Sato S."/>
            <person name="Yoshikawa S."/>
            <person name="Yamada K."/>
            <person name="Nakamura Y."/>
            <person name="Ichinomiya M."/>
            <person name="Sato N."/>
            <person name="Blanc-Mathieu R."/>
            <person name="Endo H."/>
            <person name="Kuwata A."/>
            <person name="Ogata H."/>
        </authorList>
    </citation>
    <scope>NUCLEOTIDE SEQUENCE [LARGE SCALE GENOMIC DNA]</scope>
</reference>
<dbReference type="CDD" id="cd18037">
    <property type="entry name" value="DEXSc_Pif1_like"/>
    <property type="match status" value="1"/>
</dbReference>
<gene>
    <name evidence="11" type="ORF">TrCOL_g3574</name>
</gene>
<keyword evidence="4 9" id="KW-0347">Helicase</keyword>
<dbReference type="Pfam" id="PF21530">
    <property type="entry name" value="Pif1_2B_dom"/>
    <property type="match status" value="1"/>
</dbReference>
<dbReference type="EC" id="5.6.2.3" evidence="9"/>
<protein>
    <recommendedName>
        <fullName evidence="9">ATP-dependent DNA helicase</fullName>
        <ecNumber evidence="9">5.6.2.3</ecNumber>
    </recommendedName>
</protein>
<keyword evidence="9" id="KW-0233">DNA recombination</keyword>
<dbReference type="Pfam" id="PF05970">
    <property type="entry name" value="PIF1"/>
    <property type="match status" value="1"/>
</dbReference>
<dbReference type="InterPro" id="IPR002121">
    <property type="entry name" value="HRDC_dom"/>
</dbReference>
<keyword evidence="3 9" id="KW-0378">Hydrolase</keyword>
<dbReference type="InterPro" id="IPR044876">
    <property type="entry name" value="HRDC_dom_sf"/>
</dbReference>
<dbReference type="SUPFAM" id="SSF52540">
    <property type="entry name" value="P-loop containing nucleoside triphosphate hydrolases"/>
    <property type="match status" value="2"/>
</dbReference>